<evidence type="ECO:0000313" key="2">
    <source>
        <dbReference type="EMBL" id="TRM63920.1"/>
    </source>
</evidence>
<gene>
    <name evidence="2" type="ORF">BD626DRAFT_629688</name>
</gene>
<dbReference type="AlphaFoldDB" id="A0A550CGK0"/>
<protein>
    <submittedName>
        <fullName evidence="2">Uncharacterized protein</fullName>
    </submittedName>
</protein>
<feature type="region of interest" description="Disordered" evidence="1">
    <location>
        <begin position="81"/>
        <end position="128"/>
    </location>
</feature>
<evidence type="ECO:0000256" key="1">
    <source>
        <dbReference type="SAM" id="MobiDB-lite"/>
    </source>
</evidence>
<keyword evidence="3" id="KW-1185">Reference proteome</keyword>
<dbReference type="OrthoDB" id="2742797at2759"/>
<feature type="region of interest" description="Disordered" evidence="1">
    <location>
        <begin position="183"/>
        <end position="243"/>
    </location>
</feature>
<proteinExistence type="predicted"/>
<reference evidence="2 3" key="1">
    <citation type="journal article" date="2019" name="New Phytol.">
        <title>Comparative genomics reveals unique wood-decay strategies and fruiting body development in the Schizophyllaceae.</title>
        <authorList>
            <person name="Almasi E."/>
            <person name="Sahu N."/>
            <person name="Krizsan K."/>
            <person name="Balint B."/>
            <person name="Kovacs G.M."/>
            <person name="Kiss B."/>
            <person name="Cseklye J."/>
            <person name="Drula E."/>
            <person name="Henrissat B."/>
            <person name="Nagy I."/>
            <person name="Chovatia M."/>
            <person name="Adam C."/>
            <person name="LaButti K."/>
            <person name="Lipzen A."/>
            <person name="Riley R."/>
            <person name="Grigoriev I.V."/>
            <person name="Nagy L.G."/>
        </authorList>
    </citation>
    <scope>NUCLEOTIDE SEQUENCE [LARGE SCALE GENOMIC DNA]</scope>
    <source>
        <strain evidence="2 3">NL-1724</strain>
    </source>
</reference>
<evidence type="ECO:0000313" key="3">
    <source>
        <dbReference type="Proteomes" id="UP000320762"/>
    </source>
</evidence>
<sequence length="269" mass="28662">MTPPHGPFSGHNGIVTSSSSSVPTPGTYNSRPRIDPPYLSPSSTYTSFEASVVDRRPCFARLPASTSCSCLPNPPNGNKAIAPKRTTCDHNPRSAERIQPSASHSGGMLSLQKAPASGHGHSRASGCGAKAAQGDASCKCNRHDFGPTAADPAKQLHPNGRRLIAIRDVKRVYKHPRAIPVRCYPFKTPGPQSKVTPEQVVAASTQHDAEPPSDPSDSSDSESGPGWSNQFDAEASDEYDEGLRELVREIDTAFGCVPQGGLWDQYDSD</sequence>
<name>A0A550CGK0_9AGAR</name>
<feature type="compositionally biased region" description="Polar residues" evidence="1">
    <location>
        <begin position="190"/>
        <end position="206"/>
    </location>
</feature>
<feature type="region of interest" description="Disordered" evidence="1">
    <location>
        <begin position="1"/>
        <end position="44"/>
    </location>
</feature>
<dbReference type="Proteomes" id="UP000320762">
    <property type="component" value="Unassembled WGS sequence"/>
</dbReference>
<accession>A0A550CGK0</accession>
<comment type="caution">
    <text evidence="2">The sequence shown here is derived from an EMBL/GenBank/DDBJ whole genome shotgun (WGS) entry which is preliminary data.</text>
</comment>
<feature type="compositionally biased region" description="Basic and acidic residues" evidence="1">
    <location>
        <begin position="86"/>
        <end position="96"/>
    </location>
</feature>
<feature type="compositionally biased region" description="Low complexity" evidence="1">
    <location>
        <begin position="15"/>
        <end position="25"/>
    </location>
</feature>
<organism evidence="2 3">
    <name type="scientific">Schizophyllum amplum</name>
    <dbReference type="NCBI Taxonomy" id="97359"/>
    <lineage>
        <taxon>Eukaryota</taxon>
        <taxon>Fungi</taxon>
        <taxon>Dikarya</taxon>
        <taxon>Basidiomycota</taxon>
        <taxon>Agaricomycotina</taxon>
        <taxon>Agaricomycetes</taxon>
        <taxon>Agaricomycetidae</taxon>
        <taxon>Agaricales</taxon>
        <taxon>Schizophyllaceae</taxon>
        <taxon>Schizophyllum</taxon>
    </lineage>
</organism>
<dbReference type="EMBL" id="VDMD01000008">
    <property type="protein sequence ID" value="TRM63920.1"/>
    <property type="molecule type" value="Genomic_DNA"/>
</dbReference>